<accession>A0A8D8A768</accession>
<evidence type="ECO:0000313" key="2">
    <source>
        <dbReference type="EMBL" id="CAG6449346.1"/>
    </source>
</evidence>
<sequence>MYRCECTLYCSSLFGSGDSSSLSLRSPLLWTDTRRNKYQFYILFLLIFSFNLPKHLLLLFLLVRYPYVFGQGQNLIYIITLSRTRLDLCNFYGPSVRISARYKTPNPPCSSSFRLLVLPRVSSLVAGDTPLTDHFCFDRRSSTLPQINL</sequence>
<protein>
    <submittedName>
        <fullName evidence="2">(northern house mosquito) hypothetical protein</fullName>
    </submittedName>
</protein>
<reference evidence="2" key="1">
    <citation type="submission" date="2021-05" db="EMBL/GenBank/DDBJ databases">
        <authorList>
            <person name="Alioto T."/>
            <person name="Alioto T."/>
            <person name="Gomez Garrido J."/>
        </authorList>
    </citation>
    <scope>NUCLEOTIDE SEQUENCE</scope>
</reference>
<proteinExistence type="predicted"/>
<dbReference type="EMBL" id="HBUE01013041">
    <property type="protein sequence ID" value="CAG6449346.1"/>
    <property type="molecule type" value="Transcribed_RNA"/>
</dbReference>
<name>A0A8D8A768_CULPI</name>
<keyword evidence="1" id="KW-0812">Transmembrane</keyword>
<dbReference type="AlphaFoldDB" id="A0A8D8A768"/>
<evidence type="ECO:0000256" key="1">
    <source>
        <dbReference type="SAM" id="Phobius"/>
    </source>
</evidence>
<feature type="transmembrane region" description="Helical" evidence="1">
    <location>
        <begin position="38"/>
        <end position="63"/>
    </location>
</feature>
<keyword evidence="1" id="KW-1133">Transmembrane helix</keyword>
<keyword evidence="1" id="KW-0472">Membrane</keyword>
<organism evidence="2">
    <name type="scientific">Culex pipiens</name>
    <name type="common">House mosquito</name>
    <dbReference type="NCBI Taxonomy" id="7175"/>
    <lineage>
        <taxon>Eukaryota</taxon>
        <taxon>Metazoa</taxon>
        <taxon>Ecdysozoa</taxon>
        <taxon>Arthropoda</taxon>
        <taxon>Hexapoda</taxon>
        <taxon>Insecta</taxon>
        <taxon>Pterygota</taxon>
        <taxon>Neoptera</taxon>
        <taxon>Endopterygota</taxon>
        <taxon>Diptera</taxon>
        <taxon>Nematocera</taxon>
        <taxon>Culicoidea</taxon>
        <taxon>Culicidae</taxon>
        <taxon>Culicinae</taxon>
        <taxon>Culicini</taxon>
        <taxon>Culex</taxon>
        <taxon>Culex</taxon>
    </lineage>
</organism>